<protein>
    <recommendedName>
        <fullName evidence="7">Pentacotripeptide-repeat region of PRORP domain-containing protein</fullName>
    </recommendedName>
</protein>
<dbReference type="Proteomes" id="UP000516437">
    <property type="component" value="Chromosome 2"/>
</dbReference>
<reference evidence="5 6" key="1">
    <citation type="journal article" date="2019" name="Plant Biotechnol. J.">
        <title>The red bayberry genome and genetic basis of sex determination.</title>
        <authorList>
            <person name="Jia H.M."/>
            <person name="Jia H.J."/>
            <person name="Cai Q.L."/>
            <person name="Wang Y."/>
            <person name="Zhao H.B."/>
            <person name="Yang W.F."/>
            <person name="Wang G.Y."/>
            <person name="Li Y.H."/>
            <person name="Zhan D.L."/>
            <person name="Shen Y.T."/>
            <person name="Niu Q.F."/>
            <person name="Chang L."/>
            <person name="Qiu J."/>
            <person name="Zhao L."/>
            <person name="Xie H.B."/>
            <person name="Fu W.Y."/>
            <person name="Jin J."/>
            <person name="Li X.W."/>
            <person name="Jiao Y."/>
            <person name="Zhou C.C."/>
            <person name="Tu T."/>
            <person name="Chai C.Y."/>
            <person name="Gao J.L."/>
            <person name="Fan L.J."/>
            <person name="van de Weg E."/>
            <person name="Wang J.Y."/>
            <person name="Gao Z.S."/>
        </authorList>
    </citation>
    <scope>NUCLEOTIDE SEQUENCE [LARGE SCALE GENOMIC DNA]</scope>
    <source>
        <tissue evidence="5">Leaves</tissue>
    </source>
</reference>
<feature type="repeat" description="PPR" evidence="3">
    <location>
        <begin position="980"/>
        <end position="1014"/>
    </location>
</feature>
<evidence type="ECO:0008006" key="7">
    <source>
        <dbReference type="Google" id="ProtNLM"/>
    </source>
</evidence>
<keyword evidence="2" id="KW-0677">Repeat</keyword>
<evidence type="ECO:0000256" key="2">
    <source>
        <dbReference type="ARBA" id="ARBA00022737"/>
    </source>
</evidence>
<feature type="repeat" description="PPR" evidence="3">
    <location>
        <begin position="277"/>
        <end position="311"/>
    </location>
</feature>
<sequence length="1053" mass="120456">MRNLVKFRCLSVNSSNNLFQLQLSKLQICLVSSLSKSSSKLSQSKKAPDIHLKNQIETATFGLLFNEIKEILGADNLTADRIQSVTSLAKDIHALDIEVKEDHAHWTEGVCRNVEDGLWQQKDHLLALEDSQVGNLNGDDVSPLVHKITQIVRADNGLVSMEEQLERCSVQFDSKVVEKVLKRCFKVPHLALRFFEWVNLRDRFHHTTRTYNTMLSIAGEAREFPLVEKLVEKMENNYCQKDIKTWTILISIYGNANLISKALMVFENTRTYGCEPDAQVYKKMIRALCFARKADIAMEFYKEMVQKDMAPDMSLYKMLMDCIAKSGDMAALRSVADDMRRVFQTSDHDINGCVLKSLCVSGKITEALEWICDLKSEDVLIDPKYFGTLLKGLCRADRIADALEIVEIMKRKHLIDGKVYGTIISGYLRRKDVSKALDLFQSMKDSGHLPVTSTYTELMQHLFRLGEYEKGCMLYDEMLKRGVQPDTVAITAMVAGHVSQNRISEAWRVFKSMEDRGIKPTWKSYSVFIKELCKVSRTDEIFNVLNKMQTSKIDIGDEIFDRILSYLEKKGDLEGIEKIKQIQRICKLYPQEGELHRNDASRGQKLNLKQNSDQSEEVRMDSPLRKPLTKKYLEQDMEQICRILTSYTDWFLMEEALEKCNIQFTPELVVEVLRSCDMHVSAVLHFFSWVGKQTGYSHTTETYNMAIKISGRGKDFKHMRNLYYEMRRRGCSTTSDTWTIMIMLYGRTGLTDIALKIFVEMKDSGCNPSGSTYKYLITSLCRRKGRKADEAVKIFEEMMLAGHIPDKELVETYLGCLCEVGKLSEARRCTDSLRKVGFTIPLSHSLYIRALCRAGRLEEAQAVVDDVGAEGSTLDLYTFGSIVHGLLQKGRLEEALSKVESMKRAGINPTVHVYTSLLTHFMKKQQIERALEVFQEMQHEGCQPTIVTYTELLRGYMNVGKVADAWDVFNRMKFKGPFPDFRTYSIFITSLCTVGRSEEALQLISDMIDNGIVPSTVNFREVFHGLNREGKRDLARTVLQQKSALNSKRKFLT</sequence>
<dbReference type="Pfam" id="PF01535">
    <property type="entry name" value="PPR"/>
    <property type="match status" value="6"/>
</dbReference>
<dbReference type="Pfam" id="PF13812">
    <property type="entry name" value="PPR_3"/>
    <property type="match status" value="1"/>
</dbReference>
<feature type="repeat" description="PPR" evidence="3">
    <location>
        <begin position="699"/>
        <end position="733"/>
    </location>
</feature>
<dbReference type="PROSITE" id="PS51375">
    <property type="entry name" value="PPR"/>
    <property type="match status" value="13"/>
</dbReference>
<name>A0A6A1WBB9_9ROSI</name>
<accession>A0A6A1WBB9</accession>
<dbReference type="PANTHER" id="PTHR47936:SF3">
    <property type="entry name" value="PENTACOTRIPEPTIDE-REPEAT REGION OF PRORP DOMAIN-CONTAINING PROTEIN"/>
    <property type="match status" value="1"/>
</dbReference>
<comment type="similarity">
    <text evidence="1">Belongs to the PPR family. P subfamily.</text>
</comment>
<evidence type="ECO:0000256" key="3">
    <source>
        <dbReference type="PROSITE-ProRule" id="PRU00708"/>
    </source>
</evidence>
<dbReference type="Pfam" id="PF13041">
    <property type="entry name" value="PPR_2"/>
    <property type="match status" value="4"/>
</dbReference>
<dbReference type="SUPFAM" id="SSF48452">
    <property type="entry name" value="TPR-like"/>
    <property type="match status" value="1"/>
</dbReference>
<evidence type="ECO:0000313" key="5">
    <source>
        <dbReference type="EMBL" id="KAB1222535.1"/>
    </source>
</evidence>
<feature type="repeat" description="PPR" evidence="3">
    <location>
        <begin position="769"/>
        <end position="805"/>
    </location>
</feature>
<feature type="repeat" description="PPR" evidence="3">
    <location>
        <begin position="486"/>
        <end position="520"/>
    </location>
</feature>
<evidence type="ECO:0000256" key="4">
    <source>
        <dbReference type="SAM" id="MobiDB-lite"/>
    </source>
</evidence>
<dbReference type="NCBIfam" id="TIGR00756">
    <property type="entry name" value="PPR"/>
    <property type="match status" value="10"/>
</dbReference>
<feature type="region of interest" description="Disordered" evidence="4">
    <location>
        <begin position="596"/>
        <end position="621"/>
    </location>
</feature>
<feature type="repeat" description="PPR" evidence="3">
    <location>
        <begin position="242"/>
        <end position="276"/>
    </location>
</feature>
<dbReference type="OrthoDB" id="185373at2759"/>
<feature type="repeat" description="PPR" evidence="3">
    <location>
        <begin position="945"/>
        <end position="979"/>
    </location>
</feature>
<dbReference type="EMBL" id="RXIC02000020">
    <property type="protein sequence ID" value="KAB1222535.1"/>
    <property type="molecule type" value="Genomic_DNA"/>
</dbReference>
<keyword evidence="6" id="KW-1185">Reference proteome</keyword>
<feature type="repeat" description="PPR" evidence="3">
    <location>
        <begin position="451"/>
        <end position="485"/>
    </location>
</feature>
<comment type="caution">
    <text evidence="5">The sequence shown here is derived from an EMBL/GenBank/DDBJ whole genome shotgun (WGS) entry which is preliminary data.</text>
</comment>
<dbReference type="InterPro" id="IPR011990">
    <property type="entry name" value="TPR-like_helical_dom_sf"/>
</dbReference>
<gene>
    <name evidence="5" type="ORF">CJ030_MR2G013444</name>
</gene>
<dbReference type="AlphaFoldDB" id="A0A6A1WBB9"/>
<organism evidence="5 6">
    <name type="scientific">Morella rubra</name>
    <name type="common">Chinese bayberry</name>
    <dbReference type="NCBI Taxonomy" id="262757"/>
    <lineage>
        <taxon>Eukaryota</taxon>
        <taxon>Viridiplantae</taxon>
        <taxon>Streptophyta</taxon>
        <taxon>Embryophyta</taxon>
        <taxon>Tracheophyta</taxon>
        <taxon>Spermatophyta</taxon>
        <taxon>Magnoliopsida</taxon>
        <taxon>eudicotyledons</taxon>
        <taxon>Gunneridae</taxon>
        <taxon>Pentapetalae</taxon>
        <taxon>rosids</taxon>
        <taxon>fabids</taxon>
        <taxon>Fagales</taxon>
        <taxon>Myricaceae</taxon>
        <taxon>Morella</taxon>
    </lineage>
</organism>
<dbReference type="Gene3D" id="1.25.40.10">
    <property type="entry name" value="Tetratricopeptide repeat domain"/>
    <property type="match status" value="6"/>
</dbReference>
<feature type="repeat" description="PPR" evidence="3">
    <location>
        <begin position="382"/>
        <end position="412"/>
    </location>
</feature>
<dbReference type="InterPro" id="IPR002885">
    <property type="entry name" value="PPR_rpt"/>
</dbReference>
<evidence type="ECO:0000313" key="6">
    <source>
        <dbReference type="Proteomes" id="UP000516437"/>
    </source>
</evidence>
<feature type="repeat" description="PPR" evidence="3">
    <location>
        <begin position="416"/>
        <end position="450"/>
    </location>
</feature>
<feature type="repeat" description="PPR" evidence="3">
    <location>
        <begin position="910"/>
        <end position="944"/>
    </location>
</feature>
<feature type="repeat" description="PPR" evidence="3">
    <location>
        <begin position="875"/>
        <end position="909"/>
    </location>
</feature>
<evidence type="ECO:0000256" key="1">
    <source>
        <dbReference type="ARBA" id="ARBA00007626"/>
    </source>
</evidence>
<feature type="repeat" description="PPR" evidence="3">
    <location>
        <begin position="734"/>
        <end position="768"/>
    </location>
</feature>
<dbReference type="PANTHER" id="PTHR47936">
    <property type="entry name" value="PPR_LONG DOMAIN-CONTAINING PROTEIN"/>
    <property type="match status" value="1"/>
</dbReference>
<proteinExistence type="inferred from homology"/>